<evidence type="ECO:0000256" key="5">
    <source>
        <dbReference type="ARBA" id="ARBA00022692"/>
    </source>
</evidence>
<evidence type="ECO:0000256" key="6">
    <source>
        <dbReference type="ARBA" id="ARBA00022989"/>
    </source>
</evidence>
<reference evidence="10 11" key="1">
    <citation type="journal article" date="2013" name="Genome Announc.">
        <title>Draft Genome Sequence of an Alphaproteobacterium, Caenispirillum salinarum AK4(T), Isolated from a Solar Saltern.</title>
        <authorList>
            <person name="Khatri I."/>
            <person name="Singh A."/>
            <person name="Korpole S."/>
            <person name="Pinnaka A.K."/>
            <person name="Subramanian S."/>
        </authorList>
    </citation>
    <scope>NUCLEOTIDE SEQUENCE [LARGE SCALE GENOMIC DNA]</scope>
    <source>
        <strain evidence="10 11">AK4</strain>
    </source>
</reference>
<keyword evidence="11" id="KW-1185">Reference proteome</keyword>
<evidence type="ECO:0000313" key="11">
    <source>
        <dbReference type="Proteomes" id="UP000009881"/>
    </source>
</evidence>
<protein>
    <recommendedName>
        <fullName evidence="9">Major facilitator superfamily associated domain-containing protein</fullName>
    </recommendedName>
</protein>
<feature type="transmembrane region" description="Helical" evidence="8">
    <location>
        <begin position="177"/>
        <end position="196"/>
    </location>
</feature>
<evidence type="ECO:0000256" key="8">
    <source>
        <dbReference type="SAM" id="Phobius"/>
    </source>
</evidence>
<proteinExistence type="predicted"/>
<feature type="transmembrane region" description="Helical" evidence="8">
    <location>
        <begin position="317"/>
        <end position="337"/>
    </location>
</feature>
<dbReference type="AlphaFoldDB" id="K9H2K7"/>
<evidence type="ECO:0000256" key="4">
    <source>
        <dbReference type="ARBA" id="ARBA00022519"/>
    </source>
</evidence>
<keyword evidence="6 8" id="KW-1133">Transmembrane helix</keyword>
<dbReference type="PIRSF" id="PIRSF004925">
    <property type="entry name" value="HcaT"/>
    <property type="match status" value="1"/>
</dbReference>
<dbReference type="InterPro" id="IPR026032">
    <property type="entry name" value="HcaT-like"/>
</dbReference>
<dbReference type="EMBL" id="ANHY01000006">
    <property type="protein sequence ID" value="EKV31289.1"/>
    <property type="molecule type" value="Genomic_DNA"/>
</dbReference>
<dbReference type="Proteomes" id="UP000009881">
    <property type="component" value="Unassembled WGS sequence"/>
</dbReference>
<comment type="subcellular location">
    <subcellularLocation>
        <location evidence="1">Cell inner membrane</location>
        <topology evidence="1">Multi-pass membrane protein</topology>
    </subcellularLocation>
</comment>
<keyword evidence="4" id="KW-0997">Cell inner membrane</keyword>
<dbReference type="GO" id="GO:0015528">
    <property type="term" value="F:lactose:proton symporter activity"/>
    <property type="evidence" value="ECO:0007669"/>
    <property type="project" value="TreeGrafter"/>
</dbReference>
<feature type="transmembrane region" description="Helical" evidence="8">
    <location>
        <begin position="286"/>
        <end position="305"/>
    </location>
</feature>
<dbReference type="OrthoDB" id="9150135at2"/>
<feature type="transmembrane region" description="Helical" evidence="8">
    <location>
        <begin position="375"/>
        <end position="394"/>
    </location>
</feature>
<feature type="domain" description="Major facilitator superfamily associated" evidence="9">
    <location>
        <begin position="25"/>
        <end position="375"/>
    </location>
</feature>
<dbReference type="RefSeq" id="WP_009539770.1">
    <property type="nucleotide sequence ID" value="NZ_ANHY01000006.1"/>
</dbReference>
<feature type="transmembrane region" description="Helical" evidence="8">
    <location>
        <begin position="221"/>
        <end position="243"/>
    </location>
</feature>
<keyword evidence="3" id="KW-1003">Cell membrane</keyword>
<dbReference type="InterPro" id="IPR036259">
    <property type="entry name" value="MFS_trans_sf"/>
</dbReference>
<evidence type="ECO:0000259" key="9">
    <source>
        <dbReference type="Pfam" id="PF12832"/>
    </source>
</evidence>
<feature type="transmembrane region" description="Helical" evidence="8">
    <location>
        <begin position="59"/>
        <end position="77"/>
    </location>
</feature>
<keyword evidence="7 8" id="KW-0472">Membrane</keyword>
<evidence type="ECO:0000256" key="3">
    <source>
        <dbReference type="ARBA" id="ARBA00022475"/>
    </source>
</evidence>
<keyword evidence="2" id="KW-0813">Transport</keyword>
<dbReference type="eggNOG" id="COG2814">
    <property type="taxonomic scope" value="Bacteria"/>
</dbReference>
<accession>K9H2K7</accession>
<dbReference type="NCBIfam" id="NF037955">
    <property type="entry name" value="mfs"/>
    <property type="match status" value="1"/>
</dbReference>
<feature type="transmembrane region" description="Helical" evidence="8">
    <location>
        <begin position="255"/>
        <end position="274"/>
    </location>
</feature>
<dbReference type="GO" id="GO:0030395">
    <property type="term" value="F:lactose binding"/>
    <property type="evidence" value="ECO:0007669"/>
    <property type="project" value="TreeGrafter"/>
</dbReference>
<gene>
    <name evidence="10" type="ORF">C882_3662</name>
</gene>
<feature type="transmembrane region" description="Helical" evidence="8">
    <location>
        <begin position="349"/>
        <end position="369"/>
    </location>
</feature>
<keyword evidence="5 8" id="KW-0812">Transmembrane</keyword>
<comment type="caution">
    <text evidence="10">The sequence shown here is derived from an EMBL/GenBank/DDBJ whole genome shotgun (WGS) entry which is preliminary data.</text>
</comment>
<dbReference type="InterPro" id="IPR024989">
    <property type="entry name" value="MFS_assoc_dom"/>
</dbReference>
<dbReference type="GO" id="GO:0005886">
    <property type="term" value="C:plasma membrane"/>
    <property type="evidence" value="ECO:0007669"/>
    <property type="project" value="UniProtKB-SubCell"/>
</dbReference>
<evidence type="ECO:0000256" key="7">
    <source>
        <dbReference type="ARBA" id="ARBA00023136"/>
    </source>
</evidence>
<name>K9H2K7_9PROT</name>
<evidence type="ECO:0000256" key="2">
    <source>
        <dbReference type="ARBA" id="ARBA00022448"/>
    </source>
</evidence>
<evidence type="ECO:0000256" key="1">
    <source>
        <dbReference type="ARBA" id="ARBA00004429"/>
    </source>
</evidence>
<evidence type="ECO:0000313" key="10">
    <source>
        <dbReference type="EMBL" id="EKV31289.1"/>
    </source>
</evidence>
<sequence>MTAPPPPPDSNAQSPRLRSRLPVALRLSMLYGALFSVIGFHMPYWPVWLESRGMGPGEIGILLGAMTWAKVLGNPLAGRVVDATGQRRSLMIGLAAVSVVAFLLFVPAEGFWPLLGLSLLTGITLWAIMPLSENLTLLTVYERKGLDYGRIRLWGSLTFIAASMLGGRLLGIFAADAILWAIIGCVVLTLATTLLLPDVRTRAGGDTGPPPPVWPLLRHPAFITFLVSASIIQASHAVYYGFATLHWRGAGLDDGLIGILWAVGVIAEVCLFAFGNRVVAALGPGLLILLGAVGGLARWSVLAVTTDPWVLVPVQTLHALTFAATHLGAMHVIARAVPGVYSGRAQGIYASLGLGVAMAIAMAASGSLYEAFGGRAFLAMTGMAAVGLIAAQMFRARWSGGELELRR</sequence>
<dbReference type="Gene3D" id="1.20.1250.20">
    <property type="entry name" value="MFS general substrate transporter like domains"/>
    <property type="match status" value="2"/>
</dbReference>
<dbReference type="PANTHER" id="PTHR23522:SF10">
    <property type="entry name" value="3-PHENYLPROPIONIC ACID TRANSPORTER-RELATED"/>
    <property type="match status" value="1"/>
</dbReference>
<dbReference type="STRING" id="1238182.C882_3662"/>
<dbReference type="PANTHER" id="PTHR23522">
    <property type="entry name" value="BLL5896 PROTEIN"/>
    <property type="match status" value="1"/>
</dbReference>
<feature type="transmembrane region" description="Helical" evidence="8">
    <location>
        <begin position="89"/>
        <end position="106"/>
    </location>
</feature>
<feature type="transmembrane region" description="Helical" evidence="8">
    <location>
        <begin position="23"/>
        <end position="47"/>
    </location>
</feature>
<dbReference type="SUPFAM" id="SSF103473">
    <property type="entry name" value="MFS general substrate transporter"/>
    <property type="match status" value="1"/>
</dbReference>
<dbReference type="Pfam" id="PF12832">
    <property type="entry name" value="MFS_1_like"/>
    <property type="match status" value="1"/>
</dbReference>
<organism evidence="10 11">
    <name type="scientific">Caenispirillum salinarum AK4</name>
    <dbReference type="NCBI Taxonomy" id="1238182"/>
    <lineage>
        <taxon>Bacteria</taxon>
        <taxon>Pseudomonadati</taxon>
        <taxon>Pseudomonadota</taxon>
        <taxon>Alphaproteobacteria</taxon>
        <taxon>Rhodospirillales</taxon>
        <taxon>Novispirillaceae</taxon>
        <taxon>Caenispirillum</taxon>
    </lineage>
</organism>
<feature type="transmembrane region" description="Helical" evidence="8">
    <location>
        <begin position="153"/>
        <end position="171"/>
    </location>
</feature>